<protein>
    <recommendedName>
        <fullName evidence="6">Penicillin-binding protein 1A</fullName>
        <ecNumber evidence="24">2.4.99.28</ecNumber>
        <ecNumber evidence="5">3.4.16.4</ecNumber>
    </recommendedName>
</protein>
<dbReference type="AlphaFoldDB" id="A0A5C1YM38"/>
<dbReference type="KEGG" id="acek:FLP30_03960"/>
<dbReference type="InterPro" id="IPR012338">
    <property type="entry name" value="Beta-lactam/transpept-like"/>
</dbReference>
<accession>A0A5C1YM38</accession>
<evidence type="ECO:0000256" key="10">
    <source>
        <dbReference type="ARBA" id="ARBA00022670"/>
    </source>
</evidence>
<dbReference type="InterPro" id="IPR023346">
    <property type="entry name" value="Lysozyme-like_dom_sf"/>
</dbReference>
<evidence type="ECO:0000256" key="26">
    <source>
        <dbReference type="ARBA" id="ARBA00060592"/>
    </source>
</evidence>
<keyword evidence="13 28" id="KW-0812">Transmembrane</keyword>
<dbReference type="GO" id="GO:0046677">
    <property type="term" value="P:response to antibiotic"/>
    <property type="evidence" value="ECO:0007669"/>
    <property type="project" value="UniProtKB-KW"/>
</dbReference>
<keyword evidence="8" id="KW-0997">Cell inner membrane</keyword>
<dbReference type="GO" id="GO:0009002">
    <property type="term" value="F:serine-type D-Ala-D-Ala carboxypeptidase activity"/>
    <property type="evidence" value="ECO:0007669"/>
    <property type="project" value="UniProtKB-EC"/>
</dbReference>
<dbReference type="NCBIfam" id="TIGR02074">
    <property type="entry name" value="PBP_1a_fam"/>
    <property type="match status" value="1"/>
</dbReference>
<evidence type="ECO:0000256" key="2">
    <source>
        <dbReference type="ARBA" id="ARBA00004752"/>
    </source>
</evidence>
<dbReference type="InterPro" id="IPR001460">
    <property type="entry name" value="PCN-bd_Tpept"/>
</dbReference>
<evidence type="ECO:0000256" key="12">
    <source>
        <dbReference type="ARBA" id="ARBA00022679"/>
    </source>
</evidence>
<evidence type="ECO:0000256" key="19">
    <source>
        <dbReference type="ARBA" id="ARBA00023136"/>
    </source>
</evidence>
<dbReference type="RefSeq" id="WP_149278680.1">
    <property type="nucleotide sequence ID" value="NZ_CP043506.1"/>
</dbReference>
<keyword evidence="14" id="KW-0378">Hydrolase</keyword>
<keyword evidence="22" id="KW-0961">Cell wall biogenesis/degradation</keyword>
<dbReference type="PANTHER" id="PTHR32282">
    <property type="entry name" value="BINDING PROTEIN TRANSPEPTIDASE, PUTATIVE-RELATED"/>
    <property type="match status" value="1"/>
</dbReference>
<keyword evidence="11" id="KW-0328">Glycosyltransferase</keyword>
<evidence type="ECO:0000256" key="11">
    <source>
        <dbReference type="ARBA" id="ARBA00022676"/>
    </source>
</evidence>
<evidence type="ECO:0000256" key="27">
    <source>
        <dbReference type="SAM" id="MobiDB-lite"/>
    </source>
</evidence>
<feature type="domain" description="Glycosyl transferase family 51" evidence="30">
    <location>
        <begin position="94"/>
        <end position="270"/>
    </location>
</feature>
<dbReference type="GO" id="GO:0071555">
    <property type="term" value="P:cell wall organization"/>
    <property type="evidence" value="ECO:0007669"/>
    <property type="project" value="UniProtKB-KW"/>
</dbReference>
<sequence>MTRIPPSGDPASPSNPDQDPASAPSRRIMPVRPRFRLWRTLLGSAAAVVLVGSVGGGIVLWGQYQGIVSDLPTVEGLRSYQPPVMSRVYAGDDQLVAELANERRIFVPYSAIPDRVKNAFFAAEDRKFWTHKGVDPFAIIRAGLTDLTRGRGRRPIGASTITQQVARIMLLGSNAVSMRRKAKEAFLAMRIEQVLSKEKILEIYLNEIYLGEGAYGIGAAAQTYFGKPLDQLDDAQAAFLAALPKSPTNYNPERFPDAAMGRRNWVLERMVDTGALSAQAAHEAEAEPLGNRSFTRPGPAPGSEWFAEEVRRELLERYGQDTTMQGGLDVHTSLDLPLQRSAQMILRQGLVAYDRAHRGWQGPVHHLPDIGPGTTEAEWTRALVAVPAPPGMIDQWRLAVVLDAAHGQVGWLEGGVARRGAGGVAQTGLLQTKDIAWAKRQRALREGDVVMVEPQATGGHVALMQVPQVEGAVVTLNARTGRVLALVGGWSFQASQFDRATQAMRQPGSSFKPFVYLVAMQQGLSPSQEFDDSPVSYGTWHPNNYEKDFWGPTTLHDALRESRNLVTIRLAAYLGMKNIADMAEKLGLVSSMPLVLPAALGAVETTVLKEAGAYATLAAGGHRVKPTLIDDVHDRDGRVIWRSESGLSLVPESMAQTTPGNTADADAVNPTHAGDKAPAPAAPVAQAVAPPNENELPEVRDDRPAVATPQSAFQITTMLQDVIRRGTGQRAGTGIDSPIAGKTGTSQNFNDAWFSGYSPDLVTVVWVGFDTPRSLGRNETGGAIAGPIWNRVMKVALDGRPKLDFAVPEGVTLVRYDTGRGVAVDAFKPDQVPGQSVSLSHASQELTAADTGAENMPDSESDMAAGSPDTGGGPGAPDAPSRPGQQPSGGDIGMGGLY</sequence>
<dbReference type="Gene3D" id="3.40.710.10">
    <property type="entry name" value="DD-peptidase/beta-lactamase superfamily"/>
    <property type="match status" value="2"/>
</dbReference>
<dbReference type="InterPro" id="IPR031376">
    <property type="entry name" value="PCB_OB"/>
</dbReference>
<evidence type="ECO:0000256" key="24">
    <source>
        <dbReference type="ARBA" id="ARBA00044770"/>
    </source>
</evidence>
<feature type="region of interest" description="Disordered" evidence="27">
    <location>
        <begin position="848"/>
        <end position="898"/>
    </location>
</feature>
<dbReference type="GO" id="GO:0030288">
    <property type="term" value="C:outer membrane-bounded periplasmic space"/>
    <property type="evidence" value="ECO:0007669"/>
    <property type="project" value="TreeGrafter"/>
</dbReference>
<evidence type="ECO:0000259" key="31">
    <source>
        <dbReference type="Pfam" id="PF17092"/>
    </source>
</evidence>
<feature type="domain" description="Penicillin-binding protein transpeptidase" evidence="29">
    <location>
        <begin position="471"/>
        <end position="794"/>
    </location>
</feature>
<comment type="subcellular location">
    <subcellularLocation>
        <location evidence="1">Cell inner membrane</location>
        <topology evidence="1">Single-pass type II membrane protein</topology>
    </subcellularLocation>
</comment>
<dbReference type="GO" id="GO:0005886">
    <property type="term" value="C:plasma membrane"/>
    <property type="evidence" value="ECO:0007669"/>
    <property type="project" value="UniProtKB-SubCell"/>
</dbReference>
<evidence type="ECO:0000256" key="16">
    <source>
        <dbReference type="ARBA" id="ARBA00022968"/>
    </source>
</evidence>
<proteinExistence type="inferred from homology"/>
<evidence type="ECO:0000256" key="17">
    <source>
        <dbReference type="ARBA" id="ARBA00022984"/>
    </source>
</evidence>
<keyword evidence="17" id="KW-0573">Peptidoglycan synthesis</keyword>
<evidence type="ECO:0000256" key="7">
    <source>
        <dbReference type="ARBA" id="ARBA00022475"/>
    </source>
</evidence>
<dbReference type="GO" id="GO:0008955">
    <property type="term" value="F:peptidoglycan glycosyltransferase activity"/>
    <property type="evidence" value="ECO:0007669"/>
    <property type="project" value="UniProtKB-EC"/>
</dbReference>
<feature type="region of interest" description="Disordered" evidence="27">
    <location>
        <begin position="1"/>
        <end position="26"/>
    </location>
</feature>
<comment type="catalytic activity">
    <reaction evidence="23">
        <text>Preferential cleavage: (Ac)2-L-Lys-D-Ala-|-D-Ala. Also transpeptidation of peptidyl-alanyl moieties that are N-acyl substituents of D-alanine.</text>
        <dbReference type="EC" id="3.4.16.4"/>
    </reaction>
</comment>
<keyword evidence="33" id="KW-1185">Reference proteome</keyword>
<name>A0A5C1YM38_9PROT</name>
<keyword evidence="12" id="KW-0808">Transferase</keyword>
<evidence type="ECO:0000256" key="13">
    <source>
        <dbReference type="ARBA" id="ARBA00022692"/>
    </source>
</evidence>
<dbReference type="InterPro" id="IPR036950">
    <property type="entry name" value="PBP_transglycosylase"/>
</dbReference>
<evidence type="ECO:0000256" key="28">
    <source>
        <dbReference type="SAM" id="Phobius"/>
    </source>
</evidence>
<gene>
    <name evidence="32" type="ORF">FLP30_03960</name>
</gene>
<dbReference type="GO" id="GO:0006508">
    <property type="term" value="P:proteolysis"/>
    <property type="evidence" value="ECO:0007669"/>
    <property type="project" value="UniProtKB-KW"/>
</dbReference>
<evidence type="ECO:0000256" key="15">
    <source>
        <dbReference type="ARBA" id="ARBA00022960"/>
    </source>
</evidence>
<dbReference type="SUPFAM" id="SSF53955">
    <property type="entry name" value="Lysozyme-like"/>
    <property type="match status" value="1"/>
</dbReference>
<evidence type="ECO:0000259" key="30">
    <source>
        <dbReference type="Pfam" id="PF00912"/>
    </source>
</evidence>
<dbReference type="EC" id="2.4.99.28" evidence="24"/>
<dbReference type="FunFam" id="1.10.3810.10:FF:000003">
    <property type="entry name" value="Penicillin-binding protein 1a"/>
    <property type="match status" value="1"/>
</dbReference>
<evidence type="ECO:0000256" key="9">
    <source>
        <dbReference type="ARBA" id="ARBA00022645"/>
    </source>
</evidence>
<evidence type="ECO:0000313" key="33">
    <source>
        <dbReference type="Proteomes" id="UP000324536"/>
    </source>
</evidence>
<comment type="similarity">
    <text evidence="3">In the C-terminal section; belongs to the transpeptidase family.</text>
</comment>
<evidence type="ECO:0000256" key="18">
    <source>
        <dbReference type="ARBA" id="ARBA00022989"/>
    </source>
</evidence>
<evidence type="ECO:0000256" key="3">
    <source>
        <dbReference type="ARBA" id="ARBA00007090"/>
    </source>
</evidence>
<comment type="pathway">
    <text evidence="2">Cell wall biogenesis; peptidoglycan biosynthesis.</text>
</comment>
<dbReference type="SUPFAM" id="SSF56601">
    <property type="entry name" value="beta-lactamase/transpeptidase-like"/>
    <property type="match status" value="1"/>
</dbReference>
<comment type="catalytic activity">
    <reaction evidence="25">
        <text>[GlcNAc-(1-&gt;4)-Mur2Ac(oyl-L-Ala-gamma-D-Glu-L-Lys-D-Ala-D-Ala)](n)-di-trans,octa-cis-undecaprenyl diphosphate + beta-D-GlcNAc-(1-&gt;4)-Mur2Ac(oyl-L-Ala-gamma-D-Glu-L-Lys-D-Ala-D-Ala)-di-trans,octa-cis-undecaprenyl diphosphate = [GlcNAc-(1-&gt;4)-Mur2Ac(oyl-L-Ala-gamma-D-Glu-L-Lys-D-Ala-D-Ala)](n+1)-di-trans,octa-cis-undecaprenyl diphosphate + di-trans,octa-cis-undecaprenyl diphosphate + H(+)</text>
        <dbReference type="Rhea" id="RHEA:23708"/>
        <dbReference type="Rhea" id="RHEA-COMP:9602"/>
        <dbReference type="Rhea" id="RHEA-COMP:9603"/>
        <dbReference type="ChEBI" id="CHEBI:15378"/>
        <dbReference type="ChEBI" id="CHEBI:58405"/>
        <dbReference type="ChEBI" id="CHEBI:60033"/>
        <dbReference type="ChEBI" id="CHEBI:78435"/>
        <dbReference type="EC" id="2.4.99.28"/>
    </reaction>
</comment>
<dbReference type="GO" id="GO:0008658">
    <property type="term" value="F:penicillin binding"/>
    <property type="evidence" value="ECO:0007669"/>
    <property type="project" value="InterPro"/>
</dbReference>
<evidence type="ECO:0000256" key="6">
    <source>
        <dbReference type="ARBA" id="ARBA00018638"/>
    </source>
</evidence>
<evidence type="ECO:0000256" key="23">
    <source>
        <dbReference type="ARBA" id="ARBA00034000"/>
    </source>
</evidence>
<feature type="domain" description="Penicillin-binding protein OB-like" evidence="31">
    <location>
        <begin position="360"/>
        <end position="469"/>
    </location>
</feature>
<evidence type="ECO:0000259" key="29">
    <source>
        <dbReference type="Pfam" id="PF00905"/>
    </source>
</evidence>
<evidence type="ECO:0000256" key="25">
    <source>
        <dbReference type="ARBA" id="ARBA00049902"/>
    </source>
</evidence>
<dbReference type="Gene3D" id="1.10.3810.10">
    <property type="entry name" value="Biosynthetic peptidoglycan transglycosylase-like"/>
    <property type="match status" value="1"/>
</dbReference>
<organism evidence="32 33">
    <name type="scientific">Acetobacter vaccinii</name>
    <dbReference type="NCBI Taxonomy" id="2592655"/>
    <lineage>
        <taxon>Bacteria</taxon>
        <taxon>Pseudomonadati</taxon>
        <taxon>Pseudomonadota</taxon>
        <taxon>Alphaproteobacteria</taxon>
        <taxon>Acetobacterales</taxon>
        <taxon>Acetobacteraceae</taxon>
        <taxon>Acetobacter</taxon>
    </lineage>
</organism>
<reference evidence="32 33" key="1">
    <citation type="submission" date="2019-09" db="EMBL/GenBank/DDBJ databases">
        <title>Genome sequencing of strain KACC 21233.</title>
        <authorList>
            <person name="Heo J."/>
            <person name="Kim S.-J."/>
            <person name="Kim J.-S."/>
            <person name="Hong S.-B."/>
            <person name="Kwon S.-W."/>
        </authorList>
    </citation>
    <scope>NUCLEOTIDE SEQUENCE [LARGE SCALE GENOMIC DNA]</scope>
    <source>
        <strain evidence="32 33">KACC 21233</strain>
    </source>
</reference>
<keyword evidence="10" id="KW-0645">Protease</keyword>
<dbReference type="Proteomes" id="UP000324536">
    <property type="component" value="Chromosome"/>
</dbReference>
<comment type="similarity">
    <text evidence="4">In the N-terminal section; belongs to the glycosyltransferase 51 family.</text>
</comment>
<dbReference type="EC" id="3.4.16.4" evidence="5"/>
<keyword evidence="20" id="KW-0046">Antibiotic resistance</keyword>
<dbReference type="GO" id="GO:0009252">
    <property type="term" value="P:peptidoglycan biosynthetic process"/>
    <property type="evidence" value="ECO:0007669"/>
    <property type="project" value="UniProtKB-UniPathway"/>
</dbReference>
<dbReference type="InterPro" id="IPR001264">
    <property type="entry name" value="Glyco_trans_51"/>
</dbReference>
<dbReference type="GO" id="GO:0008360">
    <property type="term" value="P:regulation of cell shape"/>
    <property type="evidence" value="ECO:0007669"/>
    <property type="project" value="UniProtKB-KW"/>
</dbReference>
<dbReference type="InterPro" id="IPR050396">
    <property type="entry name" value="Glycosyltr_51/Transpeptidase"/>
</dbReference>
<dbReference type="PANTHER" id="PTHR32282:SF27">
    <property type="entry name" value="PENICILLIN-BINDING PROTEIN 1A"/>
    <property type="match status" value="1"/>
</dbReference>
<keyword evidence="19 28" id="KW-0472">Membrane</keyword>
<dbReference type="EMBL" id="CP043506">
    <property type="protein sequence ID" value="QEO17001.1"/>
    <property type="molecule type" value="Genomic_DNA"/>
</dbReference>
<comment type="pathway">
    <text evidence="26">Glycan biosynthesis.</text>
</comment>
<evidence type="ECO:0000256" key="4">
    <source>
        <dbReference type="ARBA" id="ARBA00007739"/>
    </source>
</evidence>
<keyword evidence="7" id="KW-1003">Cell membrane</keyword>
<evidence type="ECO:0000256" key="22">
    <source>
        <dbReference type="ARBA" id="ARBA00023316"/>
    </source>
</evidence>
<evidence type="ECO:0000256" key="8">
    <source>
        <dbReference type="ARBA" id="ARBA00022519"/>
    </source>
</evidence>
<feature type="region of interest" description="Disordered" evidence="27">
    <location>
        <begin position="279"/>
        <end position="303"/>
    </location>
</feature>
<feature type="transmembrane region" description="Helical" evidence="28">
    <location>
        <begin position="37"/>
        <end position="61"/>
    </location>
</feature>
<evidence type="ECO:0000256" key="21">
    <source>
        <dbReference type="ARBA" id="ARBA00023268"/>
    </source>
</evidence>
<feature type="region of interest" description="Disordered" evidence="27">
    <location>
        <begin position="653"/>
        <end position="684"/>
    </location>
</feature>
<dbReference type="Pfam" id="PF00905">
    <property type="entry name" value="Transpeptidase"/>
    <property type="match status" value="1"/>
</dbReference>
<evidence type="ECO:0000313" key="32">
    <source>
        <dbReference type="EMBL" id="QEO17001.1"/>
    </source>
</evidence>
<evidence type="ECO:0000256" key="20">
    <source>
        <dbReference type="ARBA" id="ARBA00023251"/>
    </source>
</evidence>
<dbReference type="OrthoDB" id="9766909at2"/>
<keyword evidence="18 28" id="KW-1133">Transmembrane helix</keyword>
<keyword evidence="9" id="KW-0121">Carboxypeptidase</keyword>
<keyword evidence="16" id="KW-0735">Signal-anchor</keyword>
<evidence type="ECO:0000256" key="14">
    <source>
        <dbReference type="ARBA" id="ARBA00022801"/>
    </source>
</evidence>
<dbReference type="Pfam" id="PF00912">
    <property type="entry name" value="Transgly"/>
    <property type="match status" value="1"/>
</dbReference>
<dbReference type="UniPathway" id="UPA00219"/>
<dbReference type="Pfam" id="PF17092">
    <property type="entry name" value="PCB_OB"/>
    <property type="match status" value="1"/>
</dbReference>
<evidence type="ECO:0000256" key="5">
    <source>
        <dbReference type="ARBA" id="ARBA00012448"/>
    </source>
</evidence>
<evidence type="ECO:0000256" key="1">
    <source>
        <dbReference type="ARBA" id="ARBA00004249"/>
    </source>
</evidence>
<keyword evidence="21" id="KW-0511">Multifunctional enzyme</keyword>
<keyword evidence="15" id="KW-0133">Cell shape</keyword>